<keyword evidence="1" id="KW-0396">Initiation factor</keyword>
<dbReference type="AlphaFoldDB" id="A0A6C0JLM8"/>
<dbReference type="SUPFAM" id="SSF55418">
    <property type="entry name" value="eIF4e-like"/>
    <property type="match status" value="1"/>
</dbReference>
<dbReference type="GO" id="GO:0000340">
    <property type="term" value="F:RNA 7-methylguanosine cap binding"/>
    <property type="evidence" value="ECO:0007669"/>
    <property type="project" value="TreeGrafter"/>
</dbReference>
<organism evidence="4">
    <name type="scientific">viral metagenome</name>
    <dbReference type="NCBI Taxonomy" id="1070528"/>
    <lineage>
        <taxon>unclassified sequences</taxon>
        <taxon>metagenomes</taxon>
        <taxon>organismal metagenomes</taxon>
    </lineage>
</organism>
<dbReference type="EMBL" id="MN740431">
    <property type="protein sequence ID" value="QHU06273.1"/>
    <property type="molecule type" value="Genomic_DNA"/>
</dbReference>
<evidence type="ECO:0008006" key="5">
    <source>
        <dbReference type="Google" id="ProtNLM"/>
    </source>
</evidence>
<dbReference type="GO" id="GO:0003743">
    <property type="term" value="F:translation initiation factor activity"/>
    <property type="evidence" value="ECO:0007669"/>
    <property type="project" value="UniProtKB-KW"/>
</dbReference>
<name>A0A6C0JLM8_9ZZZZ</name>
<evidence type="ECO:0000256" key="2">
    <source>
        <dbReference type="ARBA" id="ARBA00022884"/>
    </source>
</evidence>
<dbReference type="Gene3D" id="3.30.760.10">
    <property type="entry name" value="RNA Cap, Translation Initiation Factor Eif4e"/>
    <property type="match status" value="1"/>
</dbReference>
<keyword evidence="3" id="KW-0648">Protein biosynthesis</keyword>
<keyword evidence="2" id="KW-0694">RNA-binding</keyword>
<proteinExistence type="predicted"/>
<evidence type="ECO:0000256" key="1">
    <source>
        <dbReference type="ARBA" id="ARBA00022540"/>
    </source>
</evidence>
<dbReference type="PANTHER" id="PTHR11960:SF8">
    <property type="entry name" value="EUKARYOTIC TRANSLATION INITIATION FACTOR 4E1-RELATED"/>
    <property type="match status" value="1"/>
</dbReference>
<dbReference type="InterPro" id="IPR001040">
    <property type="entry name" value="TIF_eIF_4E"/>
</dbReference>
<evidence type="ECO:0000313" key="4">
    <source>
        <dbReference type="EMBL" id="QHU06273.1"/>
    </source>
</evidence>
<sequence length="170" mass="19729">MDTVSTPTPQHSLHDKWNLYYHLPHNKNWDLASYTIIMNSIDTVEKVICLNETIHENVVKNCMLFVMRDGITPMWEDPRNRNGGCFSYKVINKSVAEVWKNLFYGLCGESLCVENKYNKHINGITISPKKNFCIIKIWLDTSSLQDPNAIIQIPNLLKQGCLFKKHEPEF</sequence>
<protein>
    <recommendedName>
        <fullName evidence="5">Eukaryotic translation initiation factor 4E</fullName>
    </recommendedName>
</protein>
<accession>A0A6C0JLM8</accession>
<dbReference type="PANTHER" id="PTHR11960">
    <property type="entry name" value="EUKARYOTIC TRANSLATION INITIATION FACTOR 4E RELATED"/>
    <property type="match status" value="1"/>
</dbReference>
<evidence type="ECO:0000256" key="3">
    <source>
        <dbReference type="ARBA" id="ARBA00022917"/>
    </source>
</evidence>
<reference evidence="4" key="1">
    <citation type="journal article" date="2020" name="Nature">
        <title>Giant virus diversity and host interactions through global metagenomics.</title>
        <authorList>
            <person name="Schulz F."/>
            <person name="Roux S."/>
            <person name="Paez-Espino D."/>
            <person name="Jungbluth S."/>
            <person name="Walsh D.A."/>
            <person name="Denef V.J."/>
            <person name="McMahon K.D."/>
            <person name="Konstantinidis K.T."/>
            <person name="Eloe-Fadrosh E.A."/>
            <person name="Kyrpides N.C."/>
            <person name="Woyke T."/>
        </authorList>
    </citation>
    <scope>NUCLEOTIDE SEQUENCE</scope>
    <source>
        <strain evidence="4">GVMAG-M-3300027747-57</strain>
    </source>
</reference>
<dbReference type="InterPro" id="IPR023398">
    <property type="entry name" value="TIF_eIF4e-like"/>
</dbReference>
<dbReference type="Pfam" id="PF01652">
    <property type="entry name" value="IF4E"/>
    <property type="match status" value="1"/>
</dbReference>
<dbReference type="GO" id="GO:0016281">
    <property type="term" value="C:eukaryotic translation initiation factor 4F complex"/>
    <property type="evidence" value="ECO:0007669"/>
    <property type="project" value="TreeGrafter"/>
</dbReference>